<accession>A0ABP8VNH6</accession>
<dbReference type="EMBL" id="BAABLM010000001">
    <property type="protein sequence ID" value="GAA4667845.1"/>
    <property type="molecule type" value="Genomic_DNA"/>
</dbReference>
<protein>
    <submittedName>
        <fullName evidence="2">Uncharacterized protein</fullName>
    </submittedName>
</protein>
<organism evidence="2 3">
    <name type="scientific">Frondihabitans cladoniiphilus</name>
    <dbReference type="NCBI Taxonomy" id="715785"/>
    <lineage>
        <taxon>Bacteria</taxon>
        <taxon>Bacillati</taxon>
        <taxon>Actinomycetota</taxon>
        <taxon>Actinomycetes</taxon>
        <taxon>Micrococcales</taxon>
        <taxon>Microbacteriaceae</taxon>
        <taxon>Frondihabitans</taxon>
    </lineage>
</organism>
<evidence type="ECO:0000256" key="1">
    <source>
        <dbReference type="SAM" id="MobiDB-lite"/>
    </source>
</evidence>
<gene>
    <name evidence="2" type="ORF">GCM10025780_07790</name>
</gene>
<feature type="region of interest" description="Disordered" evidence="1">
    <location>
        <begin position="46"/>
        <end position="68"/>
    </location>
</feature>
<proteinExistence type="predicted"/>
<comment type="caution">
    <text evidence="2">The sequence shown here is derived from an EMBL/GenBank/DDBJ whole genome shotgun (WGS) entry which is preliminary data.</text>
</comment>
<evidence type="ECO:0000313" key="3">
    <source>
        <dbReference type="Proteomes" id="UP001501295"/>
    </source>
</evidence>
<sequence length="133" mass="14731">MLSGLYEQPAQALPSVLGRDRQLLQVADTADLQDVHKARDRAMLEFRDEKKSRLTQSGNSRGRRRPGRWLQPMDEKLIGVVLDPLDDLCVSLLGKADTGHATSVELALGRTPLQGRSRTSHFEGMERAGRLAA</sequence>
<keyword evidence="3" id="KW-1185">Reference proteome</keyword>
<reference evidence="3" key="1">
    <citation type="journal article" date="2019" name="Int. J. Syst. Evol. Microbiol.">
        <title>The Global Catalogue of Microorganisms (GCM) 10K type strain sequencing project: providing services to taxonomists for standard genome sequencing and annotation.</title>
        <authorList>
            <consortium name="The Broad Institute Genomics Platform"/>
            <consortium name="The Broad Institute Genome Sequencing Center for Infectious Disease"/>
            <person name="Wu L."/>
            <person name="Ma J."/>
        </authorList>
    </citation>
    <scope>NUCLEOTIDE SEQUENCE [LARGE SCALE GENOMIC DNA]</scope>
    <source>
        <strain evidence="3">JCM 18956</strain>
    </source>
</reference>
<name>A0ABP8VNH6_9MICO</name>
<evidence type="ECO:0000313" key="2">
    <source>
        <dbReference type="EMBL" id="GAA4667845.1"/>
    </source>
</evidence>
<dbReference type="Proteomes" id="UP001501295">
    <property type="component" value="Unassembled WGS sequence"/>
</dbReference>